<evidence type="ECO:0000259" key="5">
    <source>
        <dbReference type="PROSITE" id="PS51755"/>
    </source>
</evidence>
<comment type="similarity">
    <text evidence="1">Belongs to the AfsR/DnrI/RedD regulatory family.</text>
</comment>
<dbReference type="PANTHER" id="PTHR47691">
    <property type="entry name" value="REGULATOR-RELATED"/>
    <property type="match status" value="1"/>
</dbReference>
<evidence type="ECO:0000256" key="4">
    <source>
        <dbReference type="SAM" id="MobiDB-lite"/>
    </source>
</evidence>
<dbReference type="Proteomes" id="UP000634476">
    <property type="component" value="Unassembled WGS sequence"/>
</dbReference>
<dbReference type="InterPro" id="IPR011990">
    <property type="entry name" value="TPR-like_helical_dom_sf"/>
</dbReference>
<dbReference type="GO" id="GO:0016887">
    <property type="term" value="F:ATP hydrolysis activity"/>
    <property type="evidence" value="ECO:0007669"/>
    <property type="project" value="InterPro"/>
</dbReference>
<feature type="domain" description="OmpR/PhoB-type" evidence="5">
    <location>
        <begin position="1"/>
        <end position="97"/>
    </location>
</feature>
<dbReference type="SUPFAM" id="SSF46894">
    <property type="entry name" value="C-terminal effector domain of the bipartite response regulators"/>
    <property type="match status" value="1"/>
</dbReference>
<dbReference type="AlphaFoldDB" id="A0A8J3WRG6"/>
<feature type="DNA-binding region" description="OmpR/PhoB-type" evidence="3">
    <location>
        <begin position="1"/>
        <end position="97"/>
    </location>
</feature>
<dbReference type="EMBL" id="BOOK01000010">
    <property type="protein sequence ID" value="GIH99664.1"/>
    <property type="molecule type" value="Genomic_DNA"/>
</dbReference>
<dbReference type="Pfam" id="PF13401">
    <property type="entry name" value="AAA_22"/>
    <property type="match status" value="1"/>
</dbReference>
<gene>
    <name evidence="6" type="ORF">Pta02_16730</name>
</gene>
<dbReference type="GO" id="GO:0006355">
    <property type="term" value="P:regulation of DNA-templated transcription"/>
    <property type="evidence" value="ECO:0007669"/>
    <property type="project" value="InterPro"/>
</dbReference>
<dbReference type="InterPro" id="IPR049945">
    <property type="entry name" value="AAA_22"/>
</dbReference>
<name>A0A8J3WRG6_9ACTN</name>
<dbReference type="InterPro" id="IPR036388">
    <property type="entry name" value="WH-like_DNA-bd_sf"/>
</dbReference>
<dbReference type="InterPro" id="IPR027417">
    <property type="entry name" value="P-loop_NTPase"/>
</dbReference>
<sequence length="1119" mass="118652">MRFEVLGPVRLVGEGGGPVEIPGPGLRALLVALLAEPGTTVSAGRLIDVLYGGSPPSGAPRSLHSQISRLRRLGVAVELLPSGYRIAVRPEDVDAHRFELLAQEGRSALAAGERRRALALVEEALALWRGPAPEPLAGRLQELRLGALEDRFEAGGGSVAEMRALLAGHPLRERLCALLMRALQEEGRPAEALAVFEETRRVLAEELGADPSPALAGTHLAILRGTEPVEGPVAGPAGEPVRRGVRAQLTSFVGRREDLLRLRQLLRERRLVTLTGPGGVGKTRLAAETAAGLDGEVCFAELAHLSDGRDLPRLLLGELGLRETALRVTRAPEPEERLLAALSGRDLVLVLDNCEHIVEAAARLADRLLAACPGVRVLATGREPLGITGEVLLPVHPLPEGIALRLLRDRAAAVRPDFEAGSTGDAGDAGSAGSAESAGRSGASEHSGKPGDEVLLRICRALDGLPLAIELAAARLRSMDAEEVADRLDDRFRLFTGGSRTALPRHRTLRAVVAWSWDLLEEPERVFARRFAVFARDATLEAAERICGDAERVRGDLVCGDLVCGDRVPRAPGAPEVAGTLPGPGGPDVAGGSGSAAALGGRDALDLLAALVDKSLIEVVGGRYRMLETIRAFCAERLAESGEAERLREVHAAYFTAFAERAAPEVRDRDQPVWLRRLAAEDDELRAALHRALAAGRGERALRLVAALWWPWMLRGMRMEGAAFAERTLAVVGRTPPRGMEEEYVLCVLAVAMVNTSDRSLLDQVGRLAGVLPSPPRHPMLFVIGSMVTIARGEYGAVGEDVLRATTDSDPWTRAMARLVLGFVRLSSGRVAEAEEEFARSLEGFADRGDRWGMAQALLSIAEPQGWRGEHRRAVATVERAMELIDQIGSPEDRVFLLCSRAAERLRTGDAGAVAAAAADCAQAAGIARGLDIPEVWVTTRLGLAAVAHRSGRVAEAGELYELALAGCRPHWGGVEQARARVLTGLGRVAESRGDLGTSLRRYREAFRLAAGAGDRPSAASAVEGLAGLALACGDAERSAFLLGAACALRGLAICDPDVRETGRRARAVLGEAGYGTAYDEGAGMTGDAALTAVTRWLSAPGRLAVSALAHRGGHDTES</sequence>
<dbReference type="InterPro" id="IPR005158">
    <property type="entry name" value="BTAD"/>
</dbReference>
<dbReference type="CDD" id="cd15831">
    <property type="entry name" value="BTAD"/>
    <property type="match status" value="1"/>
</dbReference>
<dbReference type="Gene3D" id="1.10.10.10">
    <property type="entry name" value="Winged helix-like DNA-binding domain superfamily/Winged helix DNA-binding domain"/>
    <property type="match status" value="1"/>
</dbReference>
<evidence type="ECO:0000313" key="7">
    <source>
        <dbReference type="Proteomes" id="UP000634476"/>
    </source>
</evidence>
<evidence type="ECO:0000256" key="2">
    <source>
        <dbReference type="ARBA" id="ARBA00023125"/>
    </source>
</evidence>
<protein>
    <submittedName>
        <fullName evidence="6">SARP family transcriptional regulator</fullName>
    </submittedName>
</protein>
<reference evidence="6" key="1">
    <citation type="submission" date="2021-01" db="EMBL/GenBank/DDBJ databases">
        <title>Whole genome shotgun sequence of Planobispora takensis NBRC 109077.</title>
        <authorList>
            <person name="Komaki H."/>
            <person name="Tamura T."/>
        </authorList>
    </citation>
    <scope>NUCLEOTIDE SEQUENCE</scope>
    <source>
        <strain evidence="6">NBRC 109077</strain>
    </source>
</reference>
<feature type="compositionally biased region" description="Low complexity" evidence="4">
    <location>
        <begin position="419"/>
        <end position="445"/>
    </location>
</feature>
<dbReference type="Gene3D" id="1.25.40.10">
    <property type="entry name" value="Tetratricopeptide repeat domain"/>
    <property type="match status" value="3"/>
</dbReference>
<evidence type="ECO:0000256" key="1">
    <source>
        <dbReference type="ARBA" id="ARBA00005820"/>
    </source>
</evidence>
<comment type="caution">
    <text evidence="6">The sequence shown here is derived from an EMBL/GenBank/DDBJ whole genome shotgun (WGS) entry which is preliminary data.</text>
</comment>
<feature type="region of interest" description="Disordered" evidence="4">
    <location>
        <begin position="575"/>
        <end position="594"/>
    </location>
</feature>
<dbReference type="PANTHER" id="PTHR47691:SF3">
    <property type="entry name" value="HTH-TYPE TRANSCRIPTIONAL REGULATOR RV0890C-RELATED"/>
    <property type="match status" value="1"/>
</dbReference>
<dbReference type="InterPro" id="IPR016032">
    <property type="entry name" value="Sig_transdc_resp-reg_C-effctor"/>
</dbReference>
<dbReference type="SMART" id="SM00862">
    <property type="entry name" value="Trans_reg_C"/>
    <property type="match status" value="1"/>
</dbReference>
<proteinExistence type="inferred from homology"/>
<accession>A0A8J3WRG6</accession>
<dbReference type="PROSITE" id="PS51755">
    <property type="entry name" value="OMPR_PHOB"/>
    <property type="match status" value="1"/>
</dbReference>
<dbReference type="SMART" id="SM01043">
    <property type="entry name" value="BTAD"/>
    <property type="match status" value="1"/>
</dbReference>
<keyword evidence="7" id="KW-1185">Reference proteome</keyword>
<dbReference type="GO" id="GO:0003677">
    <property type="term" value="F:DNA binding"/>
    <property type="evidence" value="ECO:0007669"/>
    <property type="project" value="UniProtKB-UniRule"/>
</dbReference>
<feature type="compositionally biased region" description="Gly residues" evidence="4">
    <location>
        <begin position="582"/>
        <end position="594"/>
    </location>
</feature>
<dbReference type="InterPro" id="IPR001867">
    <property type="entry name" value="OmpR/PhoB-type_DNA-bd"/>
</dbReference>
<evidence type="ECO:0000256" key="3">
    <source>
        <dbReference type="PROSITE-ProRule" id="PRU01091"/>
    </source>
</evidence>
<evidence type="ECO:0000313" key="6">
    <source>
        <dbReference type="EMBL" id="GIH99664.1"/>
    </source>
</evidence>
<dbReference type="PRINTS" id="PR00364">
    <property type="entry name" value="DISEASERSIST"/>
</dbReference>
<feature type="region of interest" description="Disordered" evidence="4">
    <location>
        <begin position="418"/>
        <end position="449"/>
    </location>
</feature>
<dbReference type="RefSeq" id="WP_203874104.1">
    <property type="nucleotide sequence ID" value="NZ_BOOK01000010.1"/>
</dbReference>
<dbReference type="SUPFAM" id="SSF48452">
    <property type="entry name" value="TPR-like"/>
    <property type="match status" value="3"/>
</dbReference>
<dbReference type="SUPFAM" id="SSF52540">
    <property type="entry name" value="P-loop containing nucleoside triphosphate hydrolases"/>
    <property type="match status" value="1"/>
</dbReference>
<organism evidence="6 7">
    <name type="scientific">Planobispora takensis</name>
    <dbReference type="NCBI Taxonomy" id="1367882"/>
    <lineage>
        <taxon>Bacteria</taxon>
        <taxon>Bacillati</taxon>
        <taxon>Actinomycetota</taxon>
        <taxon>Actinomycetes</taxon>
        <taxon>Streptosporangiales</taxon>
        <taxon>Streptosporangiaceae</taxon>
        <taxon>Planobispora</taxon>
    </lineage>
</organism>
<dbReference type="GO" id="GO:0000160">
    <property type="term" value="P:phosphorelay signal transduction system"/>
    <property type="evidence" value="ECO:0007669"/>
    <property type="project" value="InterPro"/>
</dbReference>
<keyword evidence="2 3" id="KW-0238">DNA-binding</keyword>
<dbReference type="Pfam" id="PF03704">
    <property type="entry name" value="BTAD"/>
    <property type="match status" value="1"/>
</dbReference>
<dbReference type="Gene3D" id="3.40.50.300">
    <property type="entry name" value="P-loop containing nucleotide triphosphate hydrolases"/>
    <property type="match status" value="1"/>
</dbReference>